<dbReference type="RefSeq" id="WP_250932412.1">
    <property type="nucleotide sequence ID" value="NZ_JAMQBK010000088.1"/>
</dbReference>
<keyword evidence="2" id="KW-1185">Reference proteome</keyword>
<evidence type="ECO:0000313" key="1">
    <source>
        <dbReference type="EMBL" id="MCM2374521.1"/>
    </source>
</evidence>
<name>A0ABT0UCE5_9BACT</name>
<dbReference type="PROSITE" id="PS51257">
    <property type="entry name" value="PROKAR_LIPOPROTEIN"/>
    <property type="match status" value="1"/>
</dbReference>
<gene>
    <name evidence="1" type="ORF">NB063_28205</name>
</gene>
<proteinExistence type="predicted"/>
<organism evidence="1 2">
    <name type="scientific">Aporhodopirellula aestuarii</name>
    <dbReference type="NCBI Taxonomy" id="2950107"/>
    <lineage>
        <taxon>Bacteria</taxon>
        <taxon>Pseudomonadati</taxon>
        <taxon>Planctomycetota</taxon>
        <taxon>Planctomycetia</taxon>
        <taxon>Pirellulales</taxon>
        <taxon>Pirellulaceae</taxon>
        <taxon>Aporhodopirellula</taxon>
    </lineage>
</organism>
<comment type="caution">
    <text evidence="1">The sequence shown here is derived from an EMBL/GenBank/DDBJ whole genome shotgun (WGS) entry which is preliminary data.</text>
</comment>
<reference evidence="1 2" key="1">
    <citation type="journal article" date="2022" name="Syst. Appl. Microbiol.">
        <title>Rhodopirellula aestuarii sp. nov., a novel member of the genus Rhodopirellula isolated from brackish sediments collected in the Tagus River estuary, Portugal.</title>
        <authorList>
            <person name="Vitorino I.R."/>
            <person name="Klimek D."/>
            <person name="Calusinska M."/>
            <person name="Lobo-da-Cunha A."/>
            <person name="Vasconcelos V."/>
            <person name="Lage O.M."/>
        </authorList>
    </citation>
    <scope>NUCLEOTIDE SEQUENCE [LARGE SCALE GENOMIC DNA]</scope>
    <source>
        <strain evidence="1 2">ICT_H3.1</strain>
    </source>
</reference>
<protein>
    <recommendedName>
        <fullName evidence="3">Secreted protein</fullName>
    </recommendedName>
</protein>
<evidence type="ECO:0008006" key="3">
    <source>
        <dbReference type="Google" id="ProtNLM"/>
    </source>
</evidence>
<dbReference type="Proteomes" id="UP001202961">
    <property type="component" value="Unassembled WGS sequence"/>
</dbReference>
<accession>A0ABT0UCE5</accession>
<dbReference type="EMBL" id="JAMQBK010000088">
    <property type="protein sequence ID" value="MCM2374521.1"/>
    <property type="molecule type" value="Genomic_DNA"/>
</dbReference>
<evidence type="ECO:0000313" key="2">
    <source>
        <dbReference type="Proteomes" id="UP001202961"/>
    </source>
</evidence>
<sequence>MRREFIRWSGLATLLLFGVVGCNGEPFIRVPDADEEFSTPADYQNYDLEMRELSAGQSE</sequence>